<sequence length="157" mass="17514">MLKITQNLGQTDEPAQDTLTLPFELRRKGRFRAVSDAGTEVGLFLERGQVLAQGDRLKSECGRLFEVAASPEPMVTAHAADWPGFARACYHLGNRHVTLEIGPLWLRFPPDHVLEHLAEHLGLRLEHGEAPFNPESGAYQGLGGHHHHDDHGHHHDH</sequence>
<keyword evidence="2 5" id="KW-0963">Cytoplasm</keyword>
<dbReference type="EMBL" id="CP012621">
    <property type="protein sequence ID" value="ATG73425.1"/>
    <property type="molecule type" value="Genomic_DNA"/>
</dbReference>
<evidence type="ECO:0000313" key="8">
    <source>
        <dbReference type="EMBL" id="ATG73425.1"/>
    </source>
</evidence>
<name>A0A291HMQ9_9GAMM</name>
<dbReference type="PIRSF" id="PIRSF036402">
    <property type="entry name" value="Ureas_acces_UreE"/>
    <property type="match status" value="1"/>
</dbReference>
<evidence type="ECO:0000256" key="3">
    <source>
        <dbReference type="ARBA" id="ARBA00022596"/>
    </source>
</evidence>
<reference evidence="9" key="1">
    <citation type="submission" date="2015-09" db="EMBL/GenBank/DDBJ databases">
        <authorList>
            <person name="Shao Z."/>
            <person name="Wang L."/>
        </authorList>
    </citation>
    <scope>NUCLEOTIDE SEQUENCE [LARGE SCALE GENOMIC DNA]</scope>
    <source>
        <strain evidence="9">F13-1</strain>
    </source>
</reference>
<dbReference type="Gene3D" id="3.30.70.790">
    <property type="entry name" value="UreE, C-terminal domain"/>
    <property type="match status" value="1"/>
</dbReference>
<dbReference type="GO" id="GO:0016151">
    <property type="term" value="F:nickel cation binding"/>
    <property type="evidence" value="ECO:0007669"/>
    <property type="project" value="UniProtKB-UniRule"/>
</dbReference>
<keyword evidence="4 5" id="KW-0143">Chaperone</keyword>
<comment type="similarity">
    <text evidence="5">Belongs to the UreE family.</text>
</comment>
<evidence type="ECO:0000313" key="9">
    <source>
        <dbReference type="Proteomes" id="UP000217763"/>
    </source>
</evidence>
<protein>
    <recommendedName>
        <fullName evidence="5">Urease accessory protein UreE</fullName>
    </recommendedName>
</protein>
<evidence type="ECO:0000256" key="4">
    <source>
        <dbReference type="ARBA" id="ARBA00023186"/>
    </source>
</evidence>
<dbReference type="KEGG" id="zdf:AN401_05730"/>
<dbReference type="InterPro" id="IPR012406">
    <property type="entry name" value="UreE"/>
</dbReference>
<evidence type="ECO:0000256" key="2">
    <source>
        <dbReference type="ARBA" id="ARBA00022490"/>
    </source>
</evidence>
<dbReference type="GO" id="GO:0051082">
    <property type="term" value="F:unfolded protein binding"/>
    <property type="evidence" value="ECO:0007669"/>
    <property type="project" value="UniProtKB-UniRule"/>
</dbReference>
<dbReference type="InterPro" id="IPR004029">
    <property type="entry name" value="UreE_N"/>
</dbReference>
<feature type="region of interest" description="Disordered" evidence="6">
    <location>
        <begin position="132"/>
        <end position="157"/>
    </location>
</feature>
<comment type="function">
    <text evidence="5">Involved in urease metallocenter assembly. Binds nickel. Probably functions as a nickel donor during metallocenter assembly.</text>
</comment>
<dbReference type="Pfam" id="PF05194">
    <property type="entry name" value="UreE_C"/>
    <property type="match status" value="1"/>
</dbReference>
<feature type="compositionally biased region" description="Basic and acidic residues" evidence="6">
    <location>
        <begin position="147"/>
        <end position="157"/>
    </location>
</feature>
<organism evidence="8 9">
    <name type="scientific">Zobellella denitrificans</name>
    <dbReference type="NCBI Taxonomy" id="347534"/>
    <lineage>
        <taxon>Bacteria</taxon>
        <taxon>Pseudomonadati</taxon>
        <taxon>Pseudomonadota</taxon>
        <taxon>Gammaproteobacteria</taxon>
        <taxon>Aeromonadales</taxon>
        <taxon>Aeromonadaceae</taxon>
        <taxon>Zobellella</taxon>
    </lineage>
</organism>
<keyword evidence="3 5" id="KW-0533">Nickel</keyword>
<comment type="subcellular location">
    <subcellularLocation>
        <location evidence="1 5">Cytoplasm</location>
    </subcellularLocation>
</comment>
<dbReference type="Pfam" id="PF02814">
    <property type="entry name" value="UreE_N"/>
    <property type="match status" value="1"/>
</dbReference>
<evidence type="ECO:0000256" key="5">
    <source>
        <dbReference type="HAMAP-Rule" id="MF_00822"/>
    </source>
</evidence>
<evidence type="ECO:0000259" key="7">
    <source>
        <dbReference type="SMART" id="SM00988"/>
    </source>
</evidence>
<dbReference type="GO" id="GO:0006457">
    <property type="term" value="P:protein folding"/>
    <property type="evidence" value="ECO:0007669"/>
    <property type="project" value="InterPro"/>
</dbReference>
<dbReference type="GO" id="GO:0065003">
    <property type="term" value="P:protein-containing complex assembly"/>
    <property type="evidence" value="ECO:0007669"/>
    <property type="project" value="InterPro"/>
</dbReference>
<dbReference type="Proteomes" id="UP000217763">
    <property type="component" value="Chromosome"/>
</dbReference>
<dbReference type="HAMAP" id="MF_00822">
    <property type="entry name" value="UreE"/>
    <property type="match status" value="1"/>
</dbReference>
<dbReference type="InterPro" id="IPR036118">
    <property type="entry name" value="UreE_N_sf"/>
</dbReference>
<evidence type="ECO:0000256" key="6">
    <source>
        <dbReference type="SAM" id="MobiDB-lite"/>
    </source>
</evidence>
<dbReference type="Gene3D" id="2.60.260.20">
    <property type="entry name" value="Urease metallochaperone UreE, N-terminal domain"/>
    <property type="match status" value="1"/>
</dbReference>
<gene>
    <name evidence="5" type="primary">ureE</name>
    <name evidence="8" type="ORF">AN401_05730</name>
</gene>
<evidence type="ECO:0000256" key="1">
    <source>
        <dbReference type="ARBA" id="ARBA00004496"/>
    </source>
</evidence>
<dbReference type="GO" id="GO:0005737">
    <property type="term" value="C:cytoplasm"/>
    <property type="evidence" value="ECO:0007669"/>
    <property type="project" value="UniProtKB-SubCell"/>
</dbReference>
<accession>A0A291HMQ9</accession>
<feature type="domain" description="UreE urease accessory N-terminal" evidence="7">
    <location>
        <begin position="1"/>
        <end position="65"/>
    </location>
</feature>
<dbReference type="SUPFAM" id="SSF69287">
    <property type="entry name" value="Urease metallochaperone UreE, N-terminal domain"/>
    <property type="match status" value="1"/>
</dbReference>
<dbReference type="AlphaFoldDB" id="A0A291HMQ9"/>
<dbReference type="GO" id="GO:0019627">
    <property type="term" value="P:urea metabolic process"/>
    <property type="evidence" value="ECO:0007669"/>
    <property type="project" value="InterPro"/>
</dbReference>
<dbReference type="NCBIfam" id="NF009751">
    <property type="entry name" value="PRK13261.1-1"/>
    <property type="match status" value="1"/>
</dbReference>
<dbReference type="SUPFAM" id="SSF69737">
    <property type="entry name" value="Urease metallochaperone UreE, C-terminal domain"/>
    <property type="match status" value="1"/>
</dbReference>
<keyword evidence="9" id="KW-1185">Reference proteome</keyword>
<dbReference type="RefSeq" id="WP_096778768.1">
    <property type="nucleotide sequence ID" value="NZ_CP012621.1"/>
</dbReference>
<dbReference type="InterPro" id="IPR007864">
    <property type="entry name" value="UreE_C_dom"/>
</dbReference>
<proteinExistence type="inferred from homology"/>
<dbReference type="SMART" id="SM00988">
    <property type="entry name" value="UreE_N"/>
    <property type="match status" value="1"/>
</dbReference>
<dbReference type="CDD" id="cd00571">
    <property type="entry name" value="UreE"/>
    <property type="match status" value="1"/>
</dbReference>